<sequence>MKSPVLFIFVKINIQHARFFRKGFLRKPAGISQRNAAGVVPRDNFMKSIEFYAEDRLQ</sequence>
<protein>
    <submittedName>
        <fullName evidence="1">Uncharacterized protein</fullName>
    </submittedName>
</protein>
<evidence type="ECO:0000313" key="2">
    <source>
        <dbReference type="Proteomes" id="UP000070366"/>
    </source>
</evidence>
<dbReference type="AlphaFoldDB" id="A0A136Q506"/>
<organism evidence="1 2">
    <name type="scientific">Christensenella minuta</name>
    <dbReference type="NCBI Taxonomy" id="626937"/>
    <lineage>
        <taxon>Bacteria</taxon>
        <taxon>Bacillati</taxon>
        <taxon>Bacillota</taxon>
        <taxon>Clostridia</taxon>
        <taxon>Christensenellales</taxon>
        <taxon>Christensenellaceae</taxon>
        <taxon>Christensenella</taxon>
    </lineage>
</organism>
<keyword evidence="2" id="KW-1185">Reference proteome</keyword>
<evidence type="ECO:0000313" key="1">
    <source>
        <dbReference type="EMBL" id="KXK65751.1"/>
    </source>
</evidence>
<proteinExistence type="predicted"/>
<comment type="caution">
    <text evidence="1">The sequence shown here is derived from an EMBL/GenBank/DDBJ whole genome shotgun (WGS) entry which is preliminary data.</text>
</comment>
<dbReference type="STRING" id="626937.HMPREF3293_01473"/>
<name>A0A136Q506_9FIRM</name>
<dbReference type="Proteomes" id="UP000070366">
    <property type="component" value="Unassembled WGS sequence"/>
</dbReference>
<dbReference type="EMBL" id="LSZW01000057">
    <property type="protein sequence ID" value="KXK65751.1"/>
    <property type="molecule type" value="Genomic_DNA"/>
</dbReference>
<gene>
    <name evidence="1" type="ORF">HMPREF3293_01473</name>
</gene>
<reference evidence="1 2" key="1">
    <citation type="submission" date="2016-02" db="EMBL/GenBank/DDBJ databases">
        <authorList>
            <person name="Wen L."/>
            <person name="He K."/>
            <person name="Yang H."/>
        </authorList>
    </citation>
    <scope>NUCLEOTIDE SEQUENCE [LARGE SCALE GENOMIC DNA]</scope>
    <source>
        <strain evidence="1 2">DSM 22607</strain>
    </source>
</reference>
<accession>A0A136Q506</accession>